<dbReference type="AlphaFoldDB" id="A0A381TY30"/>
<dbReference type="Pfam" id="PF00923">
    <property type="entry name" value="TAL_FSA"/>
    <property type="match status" value="1"/>
</dbReference>
<dbReference type="InterPro" id="IPR001585">
    <property type="entry name" value="TAL/FSA"/>
</dbReference>
<protein>
    <recommendedName>
        <fullName evidence="3">Transaldolase</fullName>
    </recommendedName>
</protein>
<keyword evidence="1" id="KW-0704">Schiff base</keyword>
<sequence length="238" mass="26222">MSVVDSLKVKIYADGADREGMLEMYEKSYIQGFTTNPTLMRKAGIEDYESFARGILEVISDRPISFEVFADEFEEMERQALEIAEWGDNVYVKIPITNTRQQSASGLIQRLSSQGVRLNITAILALDQVQEVATAVQNGPACIVSVFAGRIADTGVDPIPIMKDALAILQSAPNAELLWASPREVLNIYQADAIGCDIITATNDLLQKLALAGKDLAEYSLETVRMFYNDAQKAGYEL</sequence>
<dbReference type="PANTHER" id="PTHR10683:SF40">
    <property type="entry name" value="FRUCTOSE-6-PHOSPHATE ALDOLASE 1-RELATED"/>
    <property type="match status" value="1"/>
</dbReference>
<dbReference type="NCBIfam" id="TIGR02134">
    <property type="entry name" value="transald_staph"/>
    <property type="match status" value="1"/>
</dbReference>
<gene>
    <name evidence="2" type="ORF">METZ01_LOCUS73222</name>
</gene>
<proteinExistence type="predicted"/>
<accession>A0A381TY30</accession>
<dbReference type="InterPro" id="IPR013785">
    <property type="entry name" value="Aldolase_TIM"/>
</dbReference>
<reference evidence="2" key="1">
    <citation type="submission" date="2018-05" db="EMBL/GenBank/DDBJ databases">
        <authorList>
            <person name="Lanie J.A."/>
            <person name="Ng W.-L."/>
            <person name="Kazmierczak K.M."/>
            <person name="Andrzejewski T.M."/>
            <person name="Davidsen T.M."/>
            <person name="Wayne K.J."/>
            <person name="Tettelin H."/>
            <person name="Glass J.I."/>
            <person name="Rusch D."/>
            <person name="Podicherti R."/>
            <person name="Tsui H.-C.T."/>
            <person name="Winkler M.E."/>
        </authorList>
    </citation>
    <scope>NUCLEOTIDE SEQUENCE</scope>
</reference>
<name>A0A381TY30_9ZZZZ</name>
<dbReference type="InterPro" id="IPR011861">
    <property type="entry name" value="Transald_staph-type"/>
</dbReference>
<dbReference type="PANTHER" id="PTHR10683">
    <property type="entry name" value="TRANSALDOLASE"/>
    <property type="match status" value="1"/>
</dbReference>
<dbReference type="Gene3D" id="3.20.20.70">
    <property type="entry name" value="Aldolase class I"/>
    <property type="match status" value="1"/>
</dbReference>
<dbReference type="EMBL" id="UINC01005290">
    <property type="protein sequence ID" value="SVA20368.1"/>
    <property type="molecule type" value="Genomic_DNA"/>
</dbReference>
<dbReference type="GO" id="GO:0005975">
    <property type="term" value="P:carbohydrate metabolic process"/>
    <property type="evidence" value="ECO:0007669"/>
    <property type="project" value="InterPro"/>
</dbReference>
<organism evidence="2">
    <name type="scientific">marine metagenome</name>
    <dbReference type="NCBI Taxonomy" id="408172"/>
    <lineage>
        <taxon>unclassified sequences</taxon>
        <taxon>metagenomes</taxon>
        <taxon>ecological metagenomes</taxon>
    </lineage>
</organism>
<evidence type="ECO:0008006" key="3">
    <source>
        <dbReference type="Google" id="ProtNLM"/>
    </source>
</evidence>
<evidence type="ECO:0000256" key="1">
    <source>
        <dbReference type="ARBA" id="ARBA00023270"/>
    </source>
</evidence>
<evidence type="ECO:0000313" key="2">
    <source>
        <dbReference type="EMBL" id="SVA20368.1"/>
    </source>
</evidence>
<dbReference type="SUPFAM" id="SSF51569">
    <property type="entry name" value="Aldolase"/>
    <property type="match status" value="1"/>
</dbReference>